<evidence type="ECO:0000313" key="4">
    <source>
        <dbReference type="Proteomes" id="UP000326759"/>
    </source>
</evidence>
<gene>
    <name evidence="3" type="ORF">Anas_08995</name>
</gene>
<dbReference type="PROSITE" id="PS50041">
    <property type="entry name" value="C_TYPE_LECTIN_2"/>
    <property type="match status" value="1"/>
</dbReference>
<evidence type="ECO:0000313" key="3">
    <source>
        <dbReference type="EMBL" id="KAB7501496.1"/>
    </source>
</evidence>
<feature type="region of interest" description="Disordered" evidence="1">
    <location>
        <begin position="183"/>
        <end position="203"/>
    </location>
</feature>
<feature type="domain" description="C-type lectin" evidence="2">
    <location>
        <begin position="73"/>
        <end position="240"/>
    </location>
</feature>
<dbReference type="OrthoDB" id="6369810at2759"/>
<evidence type="ECO:0000259" key="2">
    <source>
        <dbReference type="PROSITE" id="PS50041"/>
    </source>
</evidence>
<dbReference type="Proteomes" id="UP000326759">
    <property type="component" value="Unassembled WGS sequence"/>
</dbReference>
<sequence length="258" mass="29850">MPMPRLLLFIKIVILKFYKRFHPYFIGLTSKLIGIKKPFLLKRNLGKGQNTRNMSDILLTLHFLLTGPKQFQFGGHNYYFSWDQEDLLGVTPKNKKVDWLEARNECRKRCMDAVGMETEAEMQMIFELIRSRNITYIWTSGRLCDFKGCDERQDLKPLSVNGWFWSNTNTKMAPTNQIPPGWNSQPWSDKGHTGGPQPDNAEFGINQTPESCLAVLNGIYNDGIKLHDIACYHKKPYVCEDSELLIQYIEAVHNTKLN</sequence>
<protein>
    <recommendedName>
        <fullName evidence="2">C-type lectin domain-containing protein</fullName>
    </recommendedName>
</protein>
<organism evidence="3 4">
    <name type="scientific">Armadillidium nasatum</name>
    <dbReference type="NCBI Taxonomy" id="96803"/>
    <lineage>
        <taxon>Eukaryota</taxon>
        <taxon>Metazoa</taxon>
        <taxon>Ecdysozoa</taxon>
        <taxon>Arthropoda</taxon>
        <taxon>Crustacea</taxon>
        <taxon>Multicrustacea</taxon>
        <taxon>Malacostraca</taxon>
        <taxon>Eumalacostraca</taxon>
        <taxon>Peracarida</taxon>
        <taxon>Isopoda</taxon>
        <taxon>Oniscidea</taxon>
        <taxon>Crinocheta</taxon>
        <taxon>Armadillidiidae</taxon>
        <taxon>Armadillidium</taxon>
    </lineage>
</organism>
<dbReference type="InterPro" id="IPR016187">
    <property type="entry name" value="CTDL_fold"/>
</dbReference>
<keyword evidence="4" id="KW-1185">Reference proteome</keyword>
<dbReference type="InterPro" id="IPR001304">
    <property type="entry name" value="C-type_lectin-like"/>
</dbReference>
<comment type="caution">
    <text evidence="3">The sequence shown here is derived from an EMBL/GenBank/DDBJ whole genome shotgun (WGS) entry which is preliminary data.</text>
</comment>
<name>A0A5N5T4S2_9CRUS</name>
<dbReference type="CDD" id="cd00037">
    <property type="entry name" value="CLECT"/>
    <property type="match status" value="1"/>
</dbReference>
<dbReference type="EMBL" id="SEYY01010458">
    <property type="protein sequence ID" value="KAB7501496.1"/>
    <property type="molecule type" value="Genomic_DNA"/>
</dbReference>
<dbReference type="InterPro" id="IPR016186">
    <property type="entry name" value="C-type_lectin-like/link_sf"/>
</dbReference>
<dbReference type="PANTHER" id="PTHR21407">
    <property type="entry name" value="RE43931P-RELATED"/>
    <property type="match status" value="1"/>
</dbReference>
<dbReference type="Gene3D" id="3.10.100.10">
    <property type="entry name" value="Mannose-Binding Protein A, subunit A"/>
    <property type="match status" value="1"/>
</dbReference>
<proteinExistence type="predicted"/>
<reference evidence="3 4" key="1">
    <citation type="journal article" date="2019" name="PLoS Biol.">
        <title>Sex chromosomes control vertical transmission of feminizing Wolbachia symbionts in an isopod.</title>
        <authorList>
            <person name="Becking T."/>
            <person name="Chebbi M.A."/>
            <person name="Giraud I."/>
            <person name="Moumen B."/>
            <person name="Laverre T."/>
            <person name="Caubet Y."/>
            <person name="Peccoud J."/>
            <person name="Gilbert C."/>
            <person name="Cordaux R."/>
        </authorList>
    </citation>
    <scope>NUCLEOTIDE SEQUENCE [LARGE SCALE GENOMIC DNA]</scope>
    <source>
        <strain evidence="3">ANa2</strain>
        <tissue evidence="3">Whole body excluding digestive tract and cuticle</tissue>
    </source>
</reference>
<dbReference type="PANTHER" id="PTHR21407:SF5">
    <property type="entry name" value="HL04814P"/>
    <property type="match status" value="1"/>
</dbReference>
<dbReference type="SUPFAM" id="SSF56436">
    <property type="entry name" value="C-type lectin-like"/>
    <property type="match status" value="1"/>
</dbReference>
<dbReference type="AlphaFoldDB" id="A0A5N5T4S2"/>
<evidence type="ECO:0000256" key="1">
    <source>
        <dbReference type="SAM" id="MobiDB-lite"/>
    </source>
</evidence>
<accession>A0A5N5T4S2</accession>